<proteinExistence type="inferred from homology"/>
<evidence type="ECO:0000313" key="7">
    <source>
        <dbReference type="Ensembl" id="ENSCINP00000000530.3"/>
    </source>
</evidence>
<dbReference type="HOGENOM" id="CLU_005836_1_0_1"/>
<dbReference type="GO" id="GO:0005770">
    <property type="term" value="C:late endosome"/>
    <property type="evidence" value="ECO:0000318"/>
    <property type="project" value="GO_Central"/>
</dbReference>
<accession>F6ZZJ8</accession>
<dbReference type="Ensembl" id="ENSCINT00000000530.3">
    <property type="protein sequence ID" value="ENSCINP00000000530.3"/>
    <property type="gene ID" value="ENSCING00000000288.3"/>
</dbReference>
<keyword evidence="4 6" id="KW-0653">Protein transport</keyword>
<evidence type="ECO:0000256" key="5">
    <source>
        <dbReference type="ARBA" id="ARBA00023136"/>
    </source>
</evidence>
<dbReference type="GeneID" id="100180632"/>
<keyword evidence="3 6" id="KW-0813">Transport</keyword>
<dbReference type="PANTHER" id="PTHR11099:SF0">
    <property type="entry name" value="VACUOLAR PROTEIN SORTING-ASSOCIATED PROTEIN 35"/>
    <property type="match status" value="1"/>
</dbReference>
<dbReference type="GO" id="GO:0030904">
    <property type="term" value="C:retromer complex"/>
    <property type="evidence" value="ECO:0000318"/>
    <property type="project" value="GO_Central"/>
</dbReference>
<dbReference type="InParanoid" id="F6ZZJ8"/>
<dbReference type="GO" id="GO:0006886">
    <property type="term" value="P:intracellular protein transport"/>
    <property type="evidence" value="ECO:0000318"/>
    <property type="project" value="GO_Central"/>
</dbReference>
<evidence type="ECO:0000256" key="3">
    <source>
        <dbReference type="ARBA" id="ARBA00022448"/>
    </source>
</evidence>
<sequence>MGESALPNSEEQERLLDEALQVVKRESFHMKRELDKNKLMDGLKHASDLLKELRTSALTPKNYYELYMAVCDELRHLQIYLTDEFQKGRLVSDLYELVQYAGNIIPRLYLLVTVGVVYIKVKPGSCEAILKDLVEMCRGVQHPLRGLFLRNYLLQCTKNVLPDTCDGEQKGDNGDKGATIQNSIDFILLNFAEMNKLWVRMQHLGHSREKERRERERQELRILVGTNLVRLSQLEAVDVNSYRKIVLNGILEQAVSCRDPIAQEYLMECIIQVFPDEFHLQTLRSFLRACADLHPQVNIRNTIIALIDRLSHFATKDDGTGIPNDVMLFDIFSEQIANIIEVRPQMKLEDVVSMQTALVNLAFNCYPERTDYVDRVLEATVQVFETRNVELVMNGSHLCKEMCELLQVPITIYNNILTILQLQYFAPLYEHLDYQSRKKIAVNMVSNALDHNTVVSSPEETDLFLMLVSPLIQDQADQPADIDEEDFIEEQGLVGRFAHMLYSDDPDQHFQILRKAQSHFAKGGNKRMRFTFPAVVCASYSLTLRFKEQKEEDAAWQKKCQKIFETCRSVINTLCQAEYSELPIRLFLQGALAASELEFENHEAVAYEFISQAFSIYEEEIADSRAQLAAVMLLVSTIEKCKCFSEESHAPLRTQCAHAASRLLKKPDQSRAVAHVAHLFWSGCTQETDKKEMRESRRVVECLKKAIRTANQCMEPAVQLQLFVEILNKYIYFYERGCTGITVDLLNQLIAKIREELGGLESSDCEVIQIHFDNTLRHIQQLVENSKEKDLTNDGEKLFEGILL</sequence>
<evidence type="ECO:0000256" key="2">
    <source>
        <dbReference type="ARBA" id="ARBA00006536"/>
    </source>
</evidence>
<dbReference type="PIRSF" id="PIRSF009375">
    <property type="entry name" value="Retromer_Vps35"/>
    <property type="match status" value="1"/>
</dbReference>
<dbReference type="AlphaFoldDB" id="F6ZZJ8"/>
<dbReference type="Gene3D" id="1.25.40.660">
    <property type="entry name" value="Vacuolar protein sorting-associated protein 35, helical subcomplex Vps35-C"/>
    <property type="match status" value="1"/>
</dbReference>
<reference evidence="8" key="1">
    <citation type="journal article" date="2002" name="Science">
        <title>The draft genome of Ciona intestinalis: insights into chordate and vertebrate origins.</title>
        <authorList>
            <person name="Dehal P."/>
            <person name="Satou Y."/>
            <person name="Campbell R.K."/>
            <person name="Chapman J."/>
            <person name="Degnan B."/>
            <person name="De Tomaso A."/>
            <person name="Davidson B."/>
            <person name="Di Gregorio A."/>
            <person name="Gelpke M."/>
            <person name="Goodstein D.M."/>
            <person name="Harafuji N."/>
            <person name="Hastings K.E."/>
            <person name="Ho I."/>
            <person name="Hotta K."/>
            <person name="Huang W."/>
            <person name="Kawashima T."/>
            <person name="Lemaire P."/>
            <person name="Martinez D."/>
            <person name="Meinertzhagen I.A."/>
            <person name="Necula S."/>
            <person name="Nonaka M."/>
            <person name="Putnam N."/>
            <person name="Rash S."/>
            <person name="Saiga H."/>
            <person name="Satake M."/>
            <person name="Terry A."/>
            <person name="Yamada L."/>
            <person name="Wang H.G."/>
            <person name="Awazu S."/>
            <person name="Azumi K."/>
            <person name="Boore J."/>
            <person name="Branno M."/>
            <person name="Chin-Bow S."/>
            <person name="DeSantis R."/>
            <person name="Doyle S."/>
            <person name="Francino P."/>
            <person name="Keys D.N."/>
            <person name="Haga S."/>
            <person name="Hayashi H."/>
            <person name="Hino K."/>
            <person name="Imai K.S."/>
            <person name="Inaba K."/>
            <person name="Kano S."/>
            <person name="Kobayashi K."/>
            <person name="Kobayashi M."/>
            <person name="Lee B.I."/>
            <person name="Makabe K.W."/>
            <person name="Manohar C."/>
            <person name="Matassi G."/>
            <person name="Medina M."/>
            <person name="Mochizuki Y."/>
            <person name="Mount S."/>
            <person name="Morishita T."/>
            <person name="Miura S."/>
            <person name="Nakayama A."/>
            <person name="Nishizaka S."/>
            <person name="Nomoto H."/>
            <person name="Ohta F."/>
            <person name="Oishi K."/>
            <person name="Rigoutsos I."/>
            <person name="Sano M."/>
            <person name="Sasaki A."/>
            <person name="Sasakura Y."/>
            <person name="Shoguchi E."/>
            <person name="Shin-i T."/>
            <person name="Spagnuolo A."/>
            <person name="Stainier D."/>
            <person name="Suzuki M.M."/>
            <person name="Tassy O."/>
            <person name="Takatori N."/>
            <person name="Tokuoka M."/>
            <person name="Yagi K."/>
            <person name="Yoshizaki F."/>
            <person name="Wada S."/>
            <person name="Zhang C."/>
            <person name="Hyatt P.D."/>
            <person name="Larimer F."/>
            <person name="Detter C."/>
            <person name="Doggett N."/>
            <person name="Glavina T."/>
            <person name="Hawkins T."/>
            <person name="Richardson P."/>
            <person name="Lucas S."/>
            <person name="Kohara Y."/>
            <person name="Levine M."/>
            <person name="Satoh N."/>
            <person name="Rokhsar D.S."/>
        </authorList>
    </citation>
    <scope>NUCLEOTIDE SEQUENCE [LARGE SCALE GENOMIC DNA]</scope>
</reference>
<dbReference type="RefSeq" id="XP_002130247.1">
    <property type="nucleotide sequence ID" value="XM_002130211.4"/>
</dbReference>
<keyword evidence="8" id="KW-1185">Reference proteome</keyword>
<evidence type="ECO:0000256" key="1">
    <source>
        <dbReference type="ARBA" id="ARBA00004170"/>
    </source>
</evidence>
<dbReference type="EMBL" id="EAAA01000925">
    <property type="status" value="NOT_ANNOTATED_CDS"/>
    <property type="molecule type" value="Genomic_DNA"/>
</dbReference>
<reference evidence="7" key="2">
    <citation type="journal article" date="2008" name="Genome Biol.">
        <title>Improved genome assembly and evidence-based global gene model set for the chordate Ciona intestinalis: new insight into intron and operon populations.</title>
        <authorList>
            <person name="Satou Y."/>
            <person name="Mineta K."/>
            <person name="Ogasawara M."/>
            <person name="Sasakura Y."/>
            <person name="Shoguchi E."/>
            <person name="Ueno K."/>
            <person name="Yamada L."/>
            <person name="Matsumoto J."/>
            <person name="Wasserscheid J."/>
            <person name="Dewar K."/>
            <person name="Wiley G.B."/>
            <person name="Macmil S.L."/>
            <person name="Roe B.A."/>
            <person name="Zeller R.W."/>
            <person name="Hastings K.E."/>
            <person name="Lemaire P."/>
            <person name="Lindquist E."/>
            <person name="Endo T."/>
            <person name="Hotta K."/>
            <person name="Inaba K."/>
        </authorList>
    </citation>
    <scope>NUCLEOTIDE SEQUENCE [LARGE SCALE GENOMIC DNA]</scope>
    <source>
        <strain evidence="7">wild type</strain>
    </source>
</reference>
<accession>A0A1W2WFG0</accession>
<comment type="function">
    <text evidence="6">Plays a role in vesicular protein sorting.</text>
</comment>
<dbReference type="GO" id="GO:0030906">
    <property type="term" value="C:retromer, cargo-selective complex"/>
    <property type="evidence" value="ECO:0007669"/>
    <property type="project" value="InterPro"/>
</dbReference>
<dbReference type="PANTHER" id="PTHR11099">
    <property type="entry name" value="VACUOLAR SORTING PROTEIN 35"/>
    <property type="match status" value="1"/>
</dbReference>
<dbReference type="InterPro" id="IPR005378">
    <property type="entry name" value="Vps35"/>
</dbReference>
<evidence type="ECO:0000313" key="8">
    <source>
        <dbReference type="Proteomes" id="UP000008144"/>
    </source>
</evidence>
<dbReference type="InterPro" id="IPR042491">
    <property type="entry name" value="Vps35_C"/>
</dbReference>
<dbReference type="InterPro" id="IPR016024">
    <property type="entry name" value="ARM-type_fold"/>
</dbReference>
<dbReference type="FunCoup" id="F6ZZJ8">
    <property type="interactions" value="1381"/>
</dbReference>
<evidence type="ECO:0000256" key="6">
    <source>
        <dbReference type="PIRNR" id="PIRNR009375"/>
    </source>
</evidence>
<dbReference type="Proteomes" id="UP000008144">
    <property type="component" value="Chromosome 12"/>
</dbReference>
<gene>
    <name evidence="7" type="primary">LOC100180632</name>
</gene>
<keyword evidence="5" id="KW-0472">Membrane</keyword>
<protein>
    <recommendedName>
        <fullName evidence="6">Vacuolar protein sorting-associated protein 35</fullName>
    </recommendedName>
</protein>
<dbReference type="OMA" id="YIRSREY"/>
<dbReference type="FunFam" id="1.25.40.660:FF:000005">
    <property type="entry name" value="Vacuolar protein sorting-associated protein 35"/>
    <property type="match status" value="1"/>
</dbReference>
<dbReference type="GO" id="GO:0042147">
    <property type="term" value="P:retrograde transport, endosome to Golgi"/>
    <property type="evidence" value="ECO:0000318"/>
    <property type="project" value="GO_Central"/>
</dbReference>
<dbReference type="GO" id="GO:0005829">
    <property type="term" value="C:cytosol"/>
    <property type="evidence" value="ECO:0007669"/>
    <property type="project" value="GOC"/>
</dbReference>
<dbReference type="OrthoDB" id="10258141at2759"/>
<evidence type="ECO:0000256" key="4">
    <source>
        <dbReference type="ARBA" id="ARBA00022927"/>
    </source>
</evidence>
<dbReference type="Pfam" id="PF03635">
    <property type="entry name" value="Vps35"/>
    <property type="match status" value="1"/>
</dbReference>
<dbReference type="STRING" id="7719.ENSCINP00000000530"/>
<name>F6ZZJ8_CIOIN</name>
<reference evidence="7" key="4">
    <citation type="submission" date="2025-09" db="UniProtKB">
        <authorList>
            <consortium name="Ensembl"/>
        </authorList>
    </citation>
    <scope>IDENTIFICATION</scope>
</reference>
<comment type="similarity">
    <text evidence="2 6">Belongs to the VPS35 family.</text>
</comment>
<dbReference type="SUPFAM" id="SSF48371">
    <property type="entry name" value="ARM repeat"/>
    <property type="match status" value="1"/>
</dbReference>
<reference evidence="7" key="3">
    <citation type="submission" date="2025-08" db="UniProtKB">
        <authorList>
            <consortium name="Ensembl"/>
        </authorList>
    </citation>
    <scope>IDENTIFICATION</scope>
</reference>
<dbReference type="KEGG" id="cin:100180632"/>
<dbReference type="GeneTree" id="ENSGT00390000007315"/>
<comment type="subcellular location">
    <subcellularLocation>
        <location evidence="1">Membrane</location>
        <topology evidence="1">Peripheral membrane protein</topology>
    </subcellularLocation>
</comment>
<organism evidence="7 8">
    <name type="scientific">Ciona intestinalis</name>
    <name type="common">Transparent sea squirt</name>
    <name type="synonym">Ascidia intestinalis</name>
    <dbReference type="NCBI Taxonomy" id="7719"/>
    <lineage>
        <taxon>Eukaryota</taxon>
        <taxon>Metazoa</taxon>
        <taxon>Chordata</taxon>
        <taxon>Tunicata</taxon>
        <taxon>Ascidiacea</taxon>
        <taxon>Phlebobranchia</taxon>
        <taxon>Cionidae</taxon>
        <taxon>Ciona</taxon>
    </lineage>
</organism>